<reference evidence="5" key="1">
    <citation type="submission" date="2018-03" db="EMBL/GenBank/DDBJ databases">
        <authorList>
            <person name="Rodrigo-Torres L."/>
            <person name="Arahal R. D."/>
            <person name="Lucena T."/>
        </authorList>
    </citation>
    <scope>NUCLEOTIDE SEQUENCE [LARGE SCALE GENOMIC DNA]</scope>
    <source>
        <strain evidence="5">CECT 7615</strain>
    </source>
</reference>
<dbReference type="PROSITE" id="PS52050">
    <property type="entry name" value="WYL"/>
    <property type="match status" value="1"/>
</dbReference>
<feature type="domain" description="DNA-binding transcriptional repressor CapW C-terminal dimerisation" evidence="2">
    <location>
        <begin position="175"/>
        <end position="244"/>
    </location>
</feature>
<organism evidence="4 5">
    <name type="scientific">Falsiruegeria mediterranea M17</name>
    <dbReference type="NCBI Taxonomy" id="1200281"/>
    <lineage>
        <taxon>Bacteria</taxon>
        <taxon>Pseudomonadati</taxon>
        <taxon>Pseudomonadota</taxon>
        <taxon>Alphaproteobacteria</taxon>
        <taxon>Rhodobacterales</taxon>
        <taxon>Roseobacteraceae</taxon>
        <taxon>Falsiruegeria</taxon>
    </lineage>
</organism>
<feature type="domain" description="WYL" evidence="1">
    <location>
        <begin position="90"/>
        <end position="154"/>
    </location>
</feature>
<evidence type="ECO:0000313" key="4">
    <source>
        <dbReference type="EMBL" id="SPJ31428.1"/>
    </source>
</evidence>
<evidence type="ECO:0000259" key="2">
    <source>
        <dbReference type="Pfam" id="PF26107"/>
    </source>
</evidence>
<proteinExistence type="predicted"/>
<evidence type="ECO:0000259" key="3">
    <source>
        <dbReference type="Pfam" id="PF26109"/>
    </source>
</evidence>
<evidence type="ECO:0000313" key="5">
    <source>
        <dbReference type="Proteomes" id="UP000244898"/>
    </source>
</evidence>
<feature type="domain" description="DNA-binding transcriptional repressor CapW winged helix-turn-helix" evidence="3">
    <location>
        <begin position="1"/>
        <end position="54"/>
    </location>
</feature>
<dbReference type="PIRSF" id="PIRSF015558">
    <property type="entry name" value="Txn_reg_DeoR_prd"/>
    <property type="match status" value="1"/>
</dbReference>
<protein>
    <submittedName>
        <fullName evidence="4">Uncharacterized protein</fullName>
    </submittedName>
</protein>
<dbReference type="Pfam" id="PF26107">
    <property type="entry name" value="BrxR_CTD"/>
    <property type="match status" value="1"/>
</dbReference>
<sequence>MGLSRAQASKDLNSYINDHPEHIIYDKTAKTYVLGPKFEEHYTALDPSEYLDDLLSISRGGSAPTADWIVYQPDILATTVPGRGLSALTLRNVLLACEQGKELQISYQSMSSPDPEDRVIIPHALAHDGFRWHARALCSKDQVFKDFVLGRILKSTLGEQSDVDAGTDEDWHQTITLKIAPHPGLSENQRRIVELDYAMQDGIAEIQVRRCLLFYNLKRLGLDVDPNSRSPNEQQIILQNRDSLARAEV</sequence>
<dbReference type="Pfam" id="PF26109">
    <property type="entry name" value="WHD_BrxR"/>
    <property type="match status" value="1"/>
</dbReference>
<dbReference type="Pfam" id="PF13280">
    <property type="entry name" value="WYL"/>
    <property type="match status" value="1"/>
</dbReference>
<dbReference type="AlphaFoldDB" id="A0A2R8CGP5"/>
<dbReference type="InterPro" id="IPR059020">
    <property type="entry name" value="CapW_CTD"/>
</dbReference>
<evidence type="ECO:0000259" key="1">
    <source>
        <dbReference type="Pfam" id="PF13280"/>
    </source>
</evidence>
<dbReference type="Proteomes" id="UP000244898">
    <property type="component" value="Unassembled WGS sequence"/>
</dbReference>
<dbReference type="InterPro" id="IPR016634">
    <property type="entry name" value="CapW-like"/>
</dbReference>
<gene>
    <name evidence="4" type="ORF">TRM7615_04971</name>
</gene>
<accession>A0A2R8CGP5</accession>
<keyword evidence="5" id="KW-1185">Reference proteome</keyword>
<dbReference type="EMBL" id="ONZG01000023">
    <property type="protein sequence ID" value="SPJ31428.1"/>
    <property type="molecule type" value="Genomic_DNA"/>
</dbReference>
<dbReference type="InterPro" id="IPR026881">
    <property type="entry name" value="WYL_dom"/>
</dbReference>
<name>A0A2R8CGP5_9RHOB</name>
<dbReference type="InterPro" id="IPR059019">
    <property type="entry name" value="WHD_CapW"/>
</dbReference>